<organism evidence="3 4">
    <name type="scientific">Laticauda laticaudata</name>
    <name type="common">Blue-ringed sea krait</name>
    <name type="synonym">Blue-lipped sea krait</name>
    <dbReference type="NCBI Taxonomy" id="8630"/>
    <lineage>
        <taxon>Eukaryota</taxon>
        <taxon>Metazoa</taxon>
        <taxon>Chordata</taxon>
        <taxon>Craniata</taxon>
        <taxon>Vertebrata</taxon>
        <taxon>Euteleostomi</taxon>
        <taxon>Lepidosauria</taxon>
        <taxon>Squamata</taxon>
        <taxon>Bifurcata</taxon>
        <taxon>Unidentata</taxon>
        <taxon>Episquamata</taxon>
        <taxon>Toxicofera</taxon>
        <taxon>Serpentes</taxon>
        <taxon>Colubroidea</taxon>
        <taxon>Elapidae</taxon>
        <taxon>Laticaudinae</taxon>
        <taxon>Laticauda</taxon>
    </lineage>
</organism>
<dbReference type="Ensembl" id="ENSLLTT00000002455.1">
    <property type="protein sequence ID" value="ENSLLTP00000002357.1"/>
    <property type="gene ID" value="ENSLLTG00000001816.1"/>
</dbReference>
<name>A0A8C5RGF3_LATLA</name>
<evidence type="ECO:0000256" key="1">
    <source>
        <dbReference type="SAM" id="Phobius"/>
    </source>
</evidence>
<feature type="domain" description="Phospholipid/glycerol acyltransferase" evidence="2">
    <location>
        <begin position="122"/>
        <end position="244"/>
    </location>
</feature>
<keyword evidence="1" id="KW-1133">Transmembrane helix</keyword>
<keyword evidence="4" id="KW-1185">Reference proteome</keyword>
<dbReference type="GO" id="GO:0016020">
    <property type="term" value="C:membrane"/>
    <property type="evidence" value="ECO:0007669"/>
    <property type="project" value="TreeGrafter"/>
</dbReference>
<dbReference type="GeneTree" id="ENSGT00390000011782"/>
<proteinExistence type="predicted"/>
<dbReference type="Pfam" id="PF01553">
    <property type="entry name" value="Acyltransferase"/>
    <property type="match status" value="1"/>
</dbReference>
<sequence>MGRSFPGWTEPENMIIQKEFCDAEQISTSYLGCLLYLLEEWTGLERLEEYLNYLITCLLVLLLMGFLLPLVIFLFFFISAIFVYIYKRKTNLNEDLNDFPNSVRQLLATAWYVHARIWNGYQVHGLEKLPDGPALIIHYHGATFLDILYLSVIIFIRKKKLLHIVADHFIFSIPGMKLVSDILQFMPGSQEECRKVLEDGELLIISPGGVREALFSDENYTIIWRNRKGFAQVAIDAKVPIIPTFTQNIRENIRIIGGQIKLLRPIYEYLRLPIFPLYGNFPVKLQAYFGDPIPYDPNITAEELAKKVRFSFQSINRLIPTHWAKIKTPG</sequence>
<keyword evidence="1" id="KW-0472">Membrane</keyword>
<protein>
    <recommendedName>
        <fullName evidence="2">Phospholipid/glycerol acyltransferase domain-containing protein</fullName>
    </recommendedName>
</protein>
<evidence type="ECO:0000313" key="3">
    <source>
        <dbReference type="Ensembl" id="ENSLLTP00000002357.1"/>
    </source>
</evidence>
<dbReference type="CDD" id="cd07987">
    <property type="entry name" value="LPLAT_MGAT-like"/>
    <property type="match status" value="1"/>
</dbReference>
<dbReference type="Proteomes" id="UP000694406">
    <property type="component" value="Unplaced"/>
</dbReference>
<dbReference type="PANTHER" id="PTHR22753">
    <property type="entry name" value="TRANSMEMBRANE PROTEIN 68"/>
    <property type="match status" value="1"/>
</dbReference>
<dbReference type="PANTHER" id="PTHR22753:SF23">
    <property type="entry name" value="TRANSMEMBRANE PROTEIN 68"/>
    <property type="match status" value="1"/>
</dbReference>
<dbReference type="InterPro" id="IPR002123">
    <property type="entry name" value="Plipid/glycerol_acylTrfase"/>
</dbReference>
<dbReference type="SUPFAM" id="SSF69593">
    <property type="entry name" value="Glycerol-3-phosphate (1)-acyltransferase"/>
    <property type="match status" value="1"/>
</dbReference>
<reference evidence="3" key="2">
    <citation type="submission" date="2025-09" db="UniProtKB">
        <authorList>
            <consortium name="Ensembl"/>
        </authorList>
    </citation>
    <scope>IDENTIFICATION</scope>
</reference>
<feature type="transmembrane region" description="Helical" evidence="1">
    <location>
        <begin position="136"/>
        <end position="156"/>
    </location>
</feature>
<feature type="transmembrane region" description="Helical" evidence="1">
    <location>
        <begin position="53"/>
        <end position="86"/>
    </location>
</feature>
<reference evidence="3" key="1">
    <citation type="submission" date="2025-08" db="UniProtKB">
        <authorList>
            <consortium name="Ensembl"/>
        </authorList>
    </citation>
    <scope>IDENTIFICATION</scope>
</reference>
<evidence type="ECO:0000313" key="4">
    <source>
        <dbReference type="Proteomes" id="UP000694406"/>
    </source>
</evidence>
<evidence type="ECO:0000259" key="2">
    <source>
        <dbReference type="Pfam" id="PF01553"/>
    </source>
</evidence>
<accession>A0A8C5RGF3</accession>
<dbReference type="GO" id="GO:0016746">
    <property type="term" value="F:acyltransferase activity"/>
    <property type="evidence" value="ECO:0007669"/>
    <property type="project" value="InterPro"/>
</dbReference>
<dbReference type="AlphaFoldDB" id="A0A8C5RGF3"/>
<keyword evidence="1" id="KW-0812">Transmembrane</keyword>